<dbReference type="InterPro" id="IPR007345">
    <property type="entry name" value="Polysacch_pyruvyl_Trfase"/>
</dbReference>
<gene>
    <name evidence="2" type="ORF">TEHN7118_2040</name>
</gene>
<sequence length="363" mass="41730">MTANTLAEITNLNFAYTIEQLSLTELIKQLPEDRQRFYMFGIPIYNNLGDLAISEAQKRFFAENFPEITYIEITEPQTEQAIEELLPLLRSDDMIGYVGGGNIGNLDITHEIVRRKVFSTFVNNKTISFPQSVYFEETEEGQAELRKSQEAYNKNSNLTLVARDTQTLSYFQNHFEAEAILTTDMVLLLQEKLSETKRDGVLFIMREDAEKVTSDELIEQLTANLKSIGDKVEATDTVLSYKAYDVKSKNNPSLDIVRISERHWLLSLKLEQIKAKEVVVTDRLHGMIFSAITQTPCLVFDNNYGKASAFYYDWLQDLDYIQYTTEKDPKKLAAKGNDLKKYEHSDTLDFSHSFDVLIDLIKK</sequence>
<evidence type="ECO:0000259" key="1">
    <source>
        <dbReference type="Pfam" id="PF04230"/>
    </source>
</evidence>
<accession>A0A2H6CW83</accession>
<dbReference type="Pfam" id="PF04230">
    <property type="entry name" value="PS_pyruv_trans"/>
    <property type="match status" value="1"/>
</dbReference>
<organism evidence="2 3">
    <name type="scientific">Tetragenococcus halophilus subsp. halophilus</name>
    <dbReference type="NCBI Taxonomy" id="1513897"/>
    <lineage>
        <taxon>Bacteria</taxon>
        <taxon>Bacillati</taxon>
        <taxon>Bacillota</taxon>
        <taxon>Bacilli</taxon>
        <taxon>Lactobacillales</taxon>
        <taxon>Enterococcaceae</taxon>
        <taxon>Tetragenococcus</taxon>
    </lineage>
</organism>
<protein>
    <submittedName>
        <fullName evidence="2">Putative polysaccharide biosynthesis protein</fullName>
    </submittedName>
</protein>
<dbReference type="EMBL" id="BDEC01000149">
    <property type="protein sequence ID" value="GBD69234.1"/>
    <property type="molecule type" value="Genomic_DNA"/>
</dbReference>
<comment type="caution">
    <text evidence="2">The sequence shown here is derived from an EMBL/GenBank/DDBJ whole genome shotgun (WGS) entry which is preliminary data.</text>
</comment>
<keyword evidence="3" id="KW-1185">Reference proteome</keyword>
<proteinExistence type="predicted"/>
<dbReference type="AlphaFoldDB" id="A0A2H6CW83"/>
<dbReference type="Proteomes" id="UP000236214">
    <property type="component" value="Unassembled WGS sequence"/>
</dbReference>
<evidence type="ECO:0000313" key="3">
    <source>
        <dbReference type="Proteomes" id="UP000236214"/>
    </source>
</evidence>
<dbReference type="RefSeq" id="WP_103103706.1">
    <property type="nucleotide sequence ID" value="NZ_BDEC01000149.1"/>
</dbReference>
<reference evidence="2 3" key="1">
    <citation type="submission" date="2016-05" db="EMBL/GenBank/DDBJ databases">
        <title>Whole genome sequencing of Tetragenococcus halophilus subsp. halophilus NISL 7118.</title>
        <authorList>
            <person name="Shiwa Y."/>
            <person name="Nishimura I."/>
            <person name="Yoshikawa H."/>
            <person name="Koyama Y."/>
            <person name="Oguma T."/>
        </authorList>
    </citation>
    <scope>NUCLEOTIDE SEQUENCE [LARGE SCALE GENOMIC DNA]</scope>
    <source>
        <strain evidence="2 3">NISL 7118</strain>
    </source>
</reference>
<name>A0A2H6CW83_TETHA</name>
<feature type="domain" description="Polysaccharide pyruvyl transferase" evidence="1">
    <location>
        <begin position="47"/>
        <end position="303"/>
    </location>
</feature>
<evidence type="ECO:0000313" key="2">
    <source>
        <dbReference type="EMBL" id="GBD69234.1"/>
    </source>
</evidence>